<name>A6TJQ0_ALKMQ</name>
<accession>A6TJQ0</accession>
<organism evidence="3 4">
    <name type="scientific">Alkaliphilus metalliredigens (strain QYMF)</name>
    <dbReference type="NCBI Taxonomy" id="293826"/>
    <lineage>
        <taxon>Bacteria</taxon>
        <taxon>Bacillati</taxon>
        <taxon>Bacillota</taxon>
        <taxon>Clostridia</taxon>
        <taxon>Peptostreptococcales</taxon>
        <taxon>Natronincolaceae</taxon>
        <taxon>Alkaliphilus</taxon>
    </lineage>
</organism>
<dbReference type="Pfam" id="PF00395">
    <property type="entry name" value="SLH"/>
    <property type="match status" value="2"/>
</dbReference>
<dbReference type="PROSITE" id="PS51272">
    <property type="entry name" value="SLH"/>
    <property type="match status" value="2"/>
</dbReference>
<evidence type="ECO:0000256" key="1">
    <source>
        <dbReference type="ARBA" id="ARBA00022737"/>
    </source>
</evidence>
<reference evidence="4" key="1">
    <citation type="journal article" date="2016" name="Genome Announc.">
        <title>Complete genome sequence of Alkaliphilus metalliredigens strain QYMF, an alkaliphilic and metal-reducing bacterium isolated from borax-contaminated leachate ponds.</title>
        <authorList>
            <person name="Hwang C."/>
            <person name="Copeland A."/>
            <person name="Lucas S."/>
            <person name="Lapidus A."/>
            <person name="Barry K."/>
            <person name="Detter J.C."/>
            <person name="Glavina Del Rio T."/>
            <person name="Hammon N."/>
            <person name="Israni S."/>
            <person name="Dalin E."/>
            <person name="Tice H."/>
            <person name="Pitluck S."/>
            <person name="Chertkov O."/>
            <person name="Brettin T."/>
            <person name="Bruce D."/>
            <person name="Han C."/>
            <person name="Schmutz J."/>
            <person name="Larimer F."/>
            <person name="Land M.L."/>
            <person name="Hauser L."/>
            <person name="Kyrpides N."/>
            <person name="Mikhailova N."/>
            <person name="Ye Q."/>
            <person name="Zhou J."/>
            <person name="Richardson P."/>
            <person name="Fields M.W."/>
        </authorList>
    </citation>
    <scope>NUCLEOTIDE SEQUENCE [LARGE SCALE GENOMIC DNA]</scope>
    <source>
        <strain evidence="4">QYMF</strain>
    </source>
</reference>
<dbReference type="STRING" id="293826.Amet_0181"/>
<dbReference type="AlphaFoldDB" id="A6TJQ0"/>
<gene>
    <name evidence="3" type="ordered locus">Amet_0181</name>
</gene>
<keyword evidence="1" id="KW-0677">Repeat</keyword>
<dbReference type="RefSeq" id="WP_011971327.1">
    <property type="nucleotide sequence ID" value="NC_009633.1"/>
</dbReference>
<keyword evidence="4" id="KW-1185">Reference proteome</keyword>
<dbReference type="EMBL" id="CP000724">
    <property type="protein sequence ID" value="ABR46418.1"/>
    <property type="molecule type" value="Genomic_DNA"/>
</dbReference>
<dbReference type="InterPro" id="IPR001119">
    <property type="entry name" value="SLH_dom"/>
</dbReference>
<dbReference type="Proteomes" id="UP000001572">
    <property type="component" value="Chromosome"/>
</dbReference>
<sequence length="934" mass="105790">MGKMLQRRLAGCMGILVLFSLLLVPTYAIEGLSSHPVYEGVSDPIERYNETQFNDIDNHWAREAIQEAAAFALMSGVDNQRFQPDGILSYADALTVIVKAIGQEGEAQQLGENQAPADVRNLSLLSTADHWIQGTIQVAIENGIVTPEEAGEISNLTPNQLETIGEQIEDQLDNYNEGNYTAQELAAIEQQIRQKLEINSTWNQPTTRQQVGQWIARALKLDPVYGDKMTKVRQFKDWENIDTEKVPFIEAMLQGNYMSGTSGTTFVPRGQLTRGQMAQIITKAHDDMMDARGITKYTGDITAVETVQQDQQDVTLFTIRKQDQSHHVLSAVAGSHDFIVKKDGTMGLSNRLRRGDVLRYYINEENKVLYGVVEPLQSREIEGFVELVNSESRQLMVTDFADQRHVLQVAPNADITVNQRASSLNNILYGQEVVVTVKGNNVTKIEAFLEEDPDRHGYIPPESRIKVGDILFIDENEVEIRVDNQREKYRIVNGTQVLRNDQRANLFEVKVGDRVILTFDDIYSPDISSIRVEDHERHIDGIYRGRLEQVNPRGNEIVLGSLVRYENGRWQSVRDTQMKLRVDNGNLYQGPSQTDLTGLSRFRGSEVYVAVENSYGTPGVAKLLTKDGSTLYYDSQISDVEFATNRMVVDGHSMGFHPGTIVVQNNRLVDVLNLDRGQTIHLAGDLNRGGRDAAFVSIEGSSIIDDRIDSSRIVVYRGNIEDIGHYGVTIGRLGYQLNYLQLENHRWQEVGRREKFTLTEDSFIFDSELELEIDSSHFIDSRFIDPQDIEDDELRRRVEDDFYFDKSAYFVVRERTYGDTVDREVLALNITPHVIYDRGSVQTEHSATASIEGVDLDQGQITLGNVRNWNGLNNRWERSQGQQEIDIHKTVILLNDRPISQEEVYLLRSGAQAYLIKNKNVSTQDDAYILIVEQ</sequence>
<evidence type="ECO:0000259" key="2">
    <source>
        <dbReference type="PROSITE" id="PS51272"/>
    </source>
</evidence>
<dbReference type="eggNOG" id="COG2755">
    <property type="taxonomic scope" value="Bacteria"/>
</dbReference>
<evidence type="ECO:0000313" key="4">
    <source>
        <dbReference type="Proteomes" id="UP000001572"/>
    </source>
</evidence>
<protein>
    <submittedName>
        <fullName evidence="3">S-layer domain protein</fullName>
    </submittedName>
</protein>
<feature type="domain" description="SLH" evidence="2">
    <location>
        <begin position="48"/>
        <end position="111"/>
    </location>
</feature>
<evidence type="ECO:0000313" key="3">
    <source>
        <dbReference type="EMBL" id="ABR46418.1"/>
    </source>
</evidence>
<dbReference type="KEGG" id="amt:Amet_0181"/>
<feature type="domain" description="SLH" evidence="2">
    <location>
        <begin position="232"/>
        <end position="295"/>
    </location>
</feature>
<proteinExistence type="predicted"/>
<dbReference type="OrthoDB" id="1703838at2"/>
<dbReference type="HOGENOM" id="CLU_011985_0_0_9"/>